<dbReference type="PANTHER" id="PTHR22929">
    <property type="entry name" value="RNA POLYMERASE III TRANSCRIPTION INITIATION FACTOR B"/>
    <property type="match status" value="1"/>
</dbReference>
<evidence type="ECO:0000256" key="1">
    <source>
        <dbReference type="ARBA" id="ARBA00004123"/>
    </source>
</evidence>
<sequence length="796" mass="87589">MSTRRARIKAVTSLPPRRKNADNADKAAQAKEIQKTIKSPLNPRSLLKSNVVDDKTSKTPPAPLPLNSTSNSSSKVDSPLAKTALGTPKYQSVIKTPKLAEKVSVITSASSSKSVFASPQPRTDSPLRHNMASPLVIAQRLTPKPANFEAAKPITPQIIQPEKDISKNDESQKNFGSANKSDIPEDYNVPSVPESIPEDAVMDGIVPLQPTRSAPKPIDLLKNEIISENAEVLFDPIVPLPSPSKVRPKLRPIPRLAPLRRNSIQGSASESEDESRRALLSSGATTPAPPRQRHDSHTSHSTLQSLNNRDVNRIRNDSISSSISQVVTQPPPASSPTKEKQFKSRRQEMSRRMAAMRRRRETVKRDALTMYDLIFYNPTTNPIIPDQDEIKAKEANKKDQESREAEEAVDDPDDPPASEAPVPQIKLGPNGEIILDETSLVIKQTDSKRKVSSVVREGAWGSGGGKYTRSSRTADWSAAETVRFYRALAAIGTDFTLMAPLFPDRNRRDLKLKFKKEEKVNGAQVDKALRSATTWDAMQLQEEFERERKEAAEKEAEERQRLKKQRQEEAQRISHARQHNVRKSRASRAVETTVLSDVPLNKSHEGPLTANELVDRAIEEKMAKAKLRAERARKKMGYATLTHHNNVQNPTSTANASQEGDKELATLTRLEATTPTPASAPVILNAVSSIPKNIESGSLVVLTVNDPTSPSKKMLQTYIAHGAGKLTPIALPPNLFNTVVGYMKKGTPKSNSTGSPQFISPVGSNHERTSTTPSVIQLNPSPAKRQRNSSYTITQL</sequence>
<feature type="region of interest" description="Disordered" evidence="2">
    <location>
        <begin position="452"/>
        <end position="473"/>
    </location>
</feature>
<dbReference type="SUPFAM" id="SSF46689">
    <property type="entry name" value="Homeodomain-like"/>
    <property type="match status" value="1"/>
</dbReference>
<gene>
    <name evidence="4" type="ORF">CHILSU_LOCUS4519</name>
</gene>
<dbReference type="Proteomes" id="UP001153292">
    <property type="component" value="Chromosome 19"/>
</dbReference>
<dbReference type="InterPro" id="IPR009057">
    <property type="entry name" value="Homeodomain-like_sf"/>
</dbReference>
<feature type="compositionally biased region" description="Polar residues" evidence="2">
    <location>
        <begin position="770"/>
        <end position="780"/>
    </location>
</feature>
<feature type="compositionally biased region" description="Low complexity" evidence="2">
    <location>
        <begin position="65"/>
        <end position="74"/>
    </location>
</feature>
<organism evidence="4 5">
    <name type="scientific">Chilo suppressalis</name>
    <name type="common">Asiatic rice borer moth</name>
    <dbReference type="NCBI Taxonomy" id="168631"/>
    <lineage>
        <taxon>Eukaryota</taxon>
        <taxon>Metazoa</taxon>
        <taxon>Ecdysozoa</taxon>
        <taxon>Arthropoda</taxon>
        <taxon>Hexapoda</taxon>
        <taxon>Insecta</taxon>
        <taxon>Pterygota</taxon>
        <taxon>Neoptera</taxon>
        <taxon>Endopterygota</taxon>
        <taxon>Lepidoptera</taxon>
        <taxon>Glossata</taxon>
        <taxon>Ditrysia</taxon>
        <taxon>Pyraloidea</taxon>
        <taxon>Crambidae</taxon>
        <taxon>Crambinae</taxon>
        <taxon>Chilo</taxon>
    </lineage>
</organism>
<accession>A0ABN8B4Z5</accession>
<feature type="compositionally biased region" description="Basic and acidic residues" evidence="2">
    <location>
        <begin position="19"/>
        <end position="35"/>
    </location>
</feature>
<evidence type="ECO:0000313" key="4">
    <source>
        <dbReference type="EMBL" id="CAH0401296.1"/>
    </source>
</evidence>
<keyword evidence="5" id="KW-1185">Reference proteome</keyword>
<feature type="region of interest" description="Disordered" evidence="2">
    <location>
        <begin position="1"/>
        <end position="88"/>
    </location>
</feature>
<dbReference type="PANTHER" id="PTHR22929:SF0">
    <property type="entry name" value="TRANSCRIPTION FACTOR TFIIIB COMPONENT B'' HOMOLOG"/>
    <property type="match status" value="1"/>
</dbReference>
<comment type="subcellular location">
    <subcellularLocation>
        <location evidence="1">Nucleus</location>
    </subcellularLocation>
</comment>
<dbReference type="EMBL" id="OU963912">
    <property type="protein sequence ID" value="CAH0401296.1"/>
    <property type="molecule type" value="Genomic_DNA"/>
</dbReference>
<feature type="compositionally biased region" description="Basic and acidic residues" evidence="2">
    <location>
        <begin position="388"/>
        <end position="406"/>
    </location>
</feature>
<feature type="region of interest" description="Disordered" evidence="2">
    <location>
        <begin position="377"/>
        <end position="429"/>
    </location>
</feature>
<reference evidence="4" key="1">
    <citation type="submission" date="2021-12" db="EMBL/GenBank/DDBJ databases">
        <authorList>
            <person name="King R."/>
        </authorList>
    </citation>
    <scope>NUCLEOTIDE SEQUENCE</scope>
</reference>
<feature type="region of interest" description="Disordered" evidence="2">
    <location>
        <begin position="747"/>
        <end position="796"/>
    </location>
</feature>
<feature type="region of interest" description="Disordered" evidence="2">
    <location>
        <begin position="149"/>
        <end position="193"/>
    </location>
</feature>
<dbReference type="SMART" id="SM00717">
    <property type="entry name" value="SANT"/>
    <property type="match status" value="1"/>
</dbReference>
<dbReference type="InterPro" id="IPR039467">
    <property type="entry name" value="TFIIIB_B''_Myb"/>
</dbReference>
<evidence type="ECO:0000313" key="5">
    <source>
        <dbReference type="Proteomes" id="UP001153292"/>
    </source>
</evidence>
<feature type="compositionally biased region" description="Basic residues" evidence="2">
    <location>
        <begin position="574"/>
        <end position="586"/>
    </location>
</feature>
<feature type="compositionally biased region" description="Acidic residues" evidence="2">
    <location>
        <begin position="407"/>
        <end position="416"/>
    </location>
</feature>
<feature type="region of interest" description="Disordered" evidence="2">
    <location>
        <begin position="237"/>
        <end position="361"/>
    </location>
</feature>
<feature type="region of interest" description="Disordered" evidence="2">
    <location>
        <begin position="544"/>
        <end position="590"/>
    </location>
</feature>
<dbReference type="InterPro" id="IPR001005">
    <property type="entry name" value="SANT/Myb"/>
</dbReference>
<proteinExistence type="predicted"/>
<protein>
    <recommendedName>
        <fullName evidence="3">Myb-like domain-containing protein</fullName>
    </recommendedName>
</protein>
<dbReference type="Pfam" id="PF15963">
    <property type="entry name" value="Myb_DNA-bind_7"/>
    <property type="match status" value="1"/>
</dbReference>
<feature type="compositionally biased region" description="Polar residues" evidence="2">
    <location>
        <begin position="299"/>
        <end position="309"/>
    </location>
</feature>
<feature type="compositionally biased region" description="Basic and acidic residues" evidence="2">
    <location>
        <begin position="544"/>
        <end position="572"/>
    </location>
</feature>
<name>A0ABN8B4Z5_CHISP</name>
<feature type="compositionally biased region" description="Basic and acidic residues" evidence="2">
    <location>
        <begin position="161"/>
        <end position="172"/>
    </location>
</feature>
<evidence type="ECO:0000256" key="2">
    <source>
        <dbReference type="SAM" id="MobiDB-lite"/>
    </source>
</evidence>
<feature type="domain" description="Myb-like" evidence="3">
    <location>
        <begin position="472"/>
        <end position="520"/>
    </location>
</feature>
<evidence type="ECO:0000259" key="3">
    <source>
        <dbReference type="SMART" id="SM00717"/>
    </source>
</evidence>
<feature type="compositionally biased region" description="Basic and acidic residues" evidence="2">
    <location>
        <begin position="337"/>
        <end position="351"/>
    </location>
</feature>
<feature type="compositionally biased region" description="Polar residues" evidence="2">
    <location>
        <begin position="748"/>
        <end position="758"/>
    </location>
</feature>